<dbReference type="InterPro" id="IPR040676">
    <property type="entry name" value="DUF5641"/>
</dbReference>
<evidence type="ECO:0000313" key="3">
    <source>
        <dbReference type="EMBL" id="KAH9634958.1"/>
    </source>
</evidence>
<reference evidence="3" key="1">
    <citation type="journal article" date="2021" name="G3 (Bethesda)">
        <title>Genome and transcriptome analysis of the beet armyworm Spodoptera exigua reveals targets for pest control. .</title>
        <authorList>
            <person name="Simon S."/>
            <person name="Breeschoten T."/>
            <person name="Jansen H.J."/>
            <person name="Dirks R.P."/>
            <person name="Schranz M.E."/>
            <person name="Ros V.I.D."/>
        </authorList>
    </citation>
    <scope>NUCLEOTIDE SEQUENCE</scope>
    <source>
        <strain evidence="3">TB_SE_WUR_2020</strain>
    </source>
</reference>
<comment type="caution">
    <text evidence="3">The sequence shown here is derived from an EMBL/GenBank/DDBJ whole genome shotgun (WGS) entry which is preliminary data.</text>
</comment>
<dbReference type="EMBL" id="JACEFF010000582">
    <property type="protein sequence ID" value="KAH9634958.1"/>
    <property type="molecule type" value="Genomic_DNA"/>
</dbReference>
<protein>
    <recommendedName>
        <fullName evidence="2">DUF5641 domain-containing protein</fullName>
    </recommendedName>
</protein>
<evidence type="ECO:0000313" key="4">
    <source>
        <dbReference type="Proteomes" id="UP000814243"/>
    </source>
</evidence>
<proteinExistence type="predicted"/>
<feature type="region of interest" description="Disordered" evidence="1">
    <location>
        <begin position="95"/>
        <end position="117"/>
    </location>
</feature>
<accession>A0A922ME51</accession>
<sequence length="117" mass="13097">MRLSPELCRCRILLGARVNRERVYEPTGSPDSGDIVLVRDNNLPPGKWAMGRVLKLHPGADGYVRVTTLKTQNGVIKRPIVKLSILPINTDSKGYEESKADLRNAETSEKPPQEYQL</sequence>
<dbReference type="AlphaFoldDB" id="A0A922ME51"/>
<dbReference type="Proteomes" id="UP000814243">
    <property type="component" value="Unassembled WGS sequence"/>
</dbReference>
<dbReference type="Pfam" id="PF18701">
    <property type="entry name" value="DUF5641"/>
    <property type="match status" value="1"/>
</dbReference>
<evidence type="ECO:0000259" key="2">
    <source>
        <dbReference type="Pfam" id="PF18701"/>
    </source>
</evidence>
<gene>
    <name evidence="3" type="ORF">HF086_016519</name>
</gene>
<organism evidence="3 4">
    <name type="scientific">Spodoptera exigua</name>
    <name type="common">Beet armyworm</name>
    <name type="synonym">Noctua fulgens</name>
    <dbReference type="NCBI Taxonomy" id="7107"/>
    <lineage>
        <taxon>Eukaryota</taxon>
        <taxon>Metazoa</taxon>
        <taxon>Ecdysozoa</taxon>
        <taxon>Arthropoda</taxon>
        <taxon>Hexapoda</taxon>
        <taxon>Insecta</taxon>
        <taxon>Pterygota</taxon>
        <taxon>Neoptera</taxon>
        <taxon>Endopterygota</taxon>
        <taxon>Lepidoptera</taxon>
        <taxon>Glossata</taxon>
        <taxon>Ditrysia</taxon>
        <taxon>Noctuoidea</taxon>
        <taxon>Noctuidae</taxon>
        <taxon>Amphipyrinae</taxon>
        <taxon>Spodoptera</taxon>
    </lineage>
</organism>
<evidence type="ECO:0000256" key="1">
    <source>
        <dbReference type="SAM" id="MobiDB-lite"/>
    </source>
</evidence>
<name>A0A922ME51_SPOEX</name>
<feature type="domain" description="DUF5641" evidence="2">
    <location>
        <begin position="24"/>
        <end position="86"/>
    </location>
</feature>